<dbReference type="Proteomes" id="UP000011958">
    <property type="component" value="Unassembled WGS sequence"/>
</dbReference>
<dbReference type="SUPFAM" id="SSF47781">
    <property type="entry name" value="RuvA domain 2-like"/>
    <property type="match status" value="1"/>
</dbReference>
<dbReference type="GO" id="GO:0000110">
    <property type="term" value="C:nucleotide-excision repair factor 1 complex"/>
    <property type="evidence" value="ECO:0007669"/>
    <property type="project" value="EnsemblFungi"/>
</dbReference>
<dbReference type="GO" id="GO:0003697">
    <property type="term" value="F:single-stranded DNA binding"/>
    <property type="evidence" value="ECO:0007669"/>
    <property type="project" value="InterPro"/>
</dbReference>
<dbReference type="GO" id="GO:0000736">
    <property type="term" value="P:double-strand break repair via single-strand annealing, removal of nonhomologous ends"/>
    <property type="evidence" value="ECO:0007669"/>
    <property type="project" value="TreeGrafter"/>
</dbReference>
<dbReference type="HOGENOM" id="CLU_002265_2_0_1"/>
<dbReference type="InterPro" id="IPR006166">
    <property type="entry name" value="ERCC4_domain"/>
</dbReference>
<evidence type="ECO:0000259" key="10">
    <source>
        <dbReference type="SMART" id="SM00891"/>
    </source>
</evidence>
<keyword evidence="5" id="KW-0227">DNA damage</keyword>
<evidence type="ECO:0000256" key="5">
    <source>
        <dbReference type="ARBA" id="ARBA00022763"/>
    </source>
</evidence>
<dbReference type="GO" id="GO:0000712">
    <property type="term" value="P:resolution of meiotic recombination intermediates"/>
    <property type="evidence" value="ECO:0007669"/>
    <property type="project" value="TreeGrafter"/>
</dbReference>
<keyword evidence="8" id="KW-0234">DNA repair</keyword>
<dbReference type="InterPro" id="IPR006167">
    <property type="entry name" value="XPF"/>
</dbReference>
<evidence type="ECO:0000256" key="8">
    <source>
        <dbReference type="ARBA" id="ARBA00023204"/>
    </source>
</evidence>
<dbReference type="NCBIfam" id="TIGR00596">
    <property type="entry name" value="rad1"/>
    <property type="match status" value="1"/>
</dbReference>
<evidence type="ECO:0000313" key="12">
    <source>
        <dbReference type="Proteomes" id="UP000011958"/>
    </source>
</evidence>
<reference evidence="12" key="1">
    <citation type="journal article" date="2016" name="Nat. Commun.">
        <title>Genome analysis of three Pneumocystis species reveals adaptation mechanisms to life exclusively in mammalian hosts.</title>
        <authorList>
            <person name="Ma L."/>
            <person name="Chen Z."/>
            <person name="Huang D.W."/>
            <person name="Kutty G."/>
            <person name="Ishihara M."/>
            <person name="Wang H."/>
            <person name="Abouelleil A."/>
            <person name="Bishop L."/>
            <person name="Davey E."/>
            <person name="Deng R."/>
            <person name="Deng X."/>
            <person name="Fan L."/>
            <person name="Fantoni G."/>
            <person name="Fitzgerald M."/>
            <person name="Gogineni E."/>
            <person name="Goldberg J.M."/>
            <person name="Handley G."/>
            <person name="Hu X."/>
            <person name="Huber C."/>
            <person name="Jiao X."/>
            <person name="Jones K."/>
            <person name="Levin J.Z."/>
            <person name="Liu Y."/>
            <person name="Macdonald P."/>
            <person name="Melnikov A."/>
            <person name="Raley C."/>
            <person name="Sassi M."/>
            <person name="Sherman B.T."/>
            <person name="Song X."/>
            <person name="Sykes S."/>
            <person name="Tran B."/>
            <person name="Walsh L."/>
            <person name="Xia Y."/>
            <person name="Yang J."/>
            <person name="Young S."/>
            <person name="Zeng Q."/>
            <person name="Zheng X."/>
            <person name="Stephens R."/>
            <person name="Nusbaum C."/>
            <person name="Birren B.W."/>
            <person name="Azadi P."/>
            <person name="Lempicki R.A."/>
            <person name="Cuomo C.A."/>
            <person name="Kovacs J.A."/>
        </authorList>
    </citation>
    <scope>NUCLEOTIDE SEQUENCE [LARGE SCALE GENOMIC DNA]</scope>
    <source>
        <strain evidence="12">B123</strain>
    </source>
</reference>
<dbReference type="EMBL" id="AFWA02000002">
    <property type="protein sequence ID" value="EMR10977.1"/>
    <property type="molecule type" value="Genomic_DNA"/>
</dbReference>
<organism evidence="11 12">
    <name type="scientific">Pneumocystis murina (strain B123)</name>
    <name type="common">Mouse pneumocystis pneumonia agent</name>
    <name type="synonym">Pneumocystis carinii f. sp. muris</name>
    <dbReference type="NCBI Taxonomy" id="1069680"/>
    <lineage>
        <taxon>Eukaryota</taxon>
        <taxon>Fungi</taxon>
        <taxon>Dikarya</taxon>
        <taxon>Ascomycota</taxon>
        <taxon>Taphrinomycotina</taxon>
        <taxon>Pneumocystomycetes</taxon>
        <taxon>Pneumocystaceae</taxon>
        <taxon>Pneumocystis</taxon>
    </lineage>
</organism>
<keyword evidence="3" id="KW-0540">Nuclease</keyword>
<keyword evidence="9" id="KW-0539">Nucleus</keyword>
<comment type="similarity">
    <text evidence="2">Belongs to the XPF family.</text>
</comment>
<evidence type="ECO:0000256" key="3">
    <source>
        <dbReference type="ARBA" id="ARBA00022722"/>
    </source>
</evidence>
<accession>M7NUJ4</accession>
<dbReference type="InterPro" id="IPR011335">
    <property type="entry name" value="Restrct_endonuc-II-like"/>
</dbReference>
<dbReference type="GO" id="GO:1901255">
    <property type="term" value="P:nucleotide-excision repair involved in interstrand cross-link repair"/>
    <property type="evidence" value="ECO:0007669"/>
    <property type="project" value="EnsemblFungi"/>
</dbReference>
<dbReference type="OrthoDB" id="361020at2759"/>
<evidence type="ECO:0000256" key="6">
    <source>
        <dbReference type="ARBA" id="ARBA00022801"/>
    </source>
</evidence>
<dbReference type="Gene3D" id="3.40.50.10130">
    <property type="match status" value="1"/>
</dbReference>
<dbReference type="STRING" id="1069680.M7NUJ4"/>
<keyword evidence="4" id="KW-0255">Endonuclease</keyword>
<dbReference type="RefSeq" id="XP_007872475.1">
    <property type="nucleotide sequence ID" value="XM_007874284.1"/>
</dbReference>
<dbReference type="GO" id="GO:0007534">
    <property type="term" value="P:gene conversion at mating-type locus"/>
    <property type="evidence" value="ECO:0007669"/>
    <property type="project" value="EnsemblFungi"/>
</dbReference>
<feature type="domain" description="ERCC4" evidence="10">
    <location>
        <begin position="694"/>
        <end position="774"/>
    </location>
</feature>
<dbReference type="OMA" id="THILDIM"/>
<keyword evidence="7" id="KW-0238">DNA-binding</keyword>
<evidence type="ECO:0000256" key="2">
    <source>
        <dbReference type="ARBA" id="ARBA00010015"/>
    </source>
</evidence>
<evidence type="ECO:0000256" key="4">
    <source>
        <dbReference type="ARBA" id="ARBA00022759"/>
    </source>
</evidence>
<dbReference type="GO" id="GO:0003684">
    <property type="term" value="F:damaged DNA binding"/>
    <property type="evidence" value="ECO:0007669"/>
    <property type="project" value="TreeGrafter"/>
</dbReference>
<sequence length="914" mass="105618">MNQKKRGSPPLSTHLSLALNYQQVLIQEIYKEDGLVILARGLGLLNIVANFLHTCNLPRTLTLVIGANGRQEEFLKEMVDELATLDKEVLRKEFKIINNETGSPDKREIMYDSGGIFSVTSRILVVDLLTGILDPNKISGIVALNAEKANETSLEAFILRIFRKRNKIGYIKAFSDNPEAFSTGFSTLSDIMKAFFLKKCFLWPRFHVLVAESLESKKVDVIELEVPMTEAMKNIQQAILECMEICISELKSANSDKIDIEDWNIDNALHKNFDRVIRRQLDLYWHRISRKTKQLVSDLTTLRRMLYYLLSYDCVSFYKILEIILIAESSSEDMKQERSPWLLLDSANIIFKFARERVYKRSTSENIYAQESCSSILPVLENQPKWFVLKQVMHEIEIEINLNPELHKNNNCAVLIMCKSEHACSQIQGYLEGFDSNNVFPDDNDDDSDKISCPFLKTRFKEYLMWKQNFSNVKFDLNNNNDEYISATSDKNRRTHHSRQLVSKRRRMRGGSYASSNTCINYSHISLKDDFNHNEVIDTLTIPQNETISSDNYSFDDEDNCFEILDLNDLIVILPYNDDMDDIILKELKPRFIILYEPDTVIIRRIELYHSIYKNELLRVYFMYYGNSVEEQKYLATVRREKDSFAKLVKEKGNMAILLTEEKNNSNSEPLLPKPVNARIEGGVKSMANAESSRIIVDIREFRNPLPSLLYNYHVNIIPCQLTVGDYILSSSLCVERKTIKDLISSLNNGRLYHQCEMMQQYYSTFILLIEFSQNKSFNLNNPNDLTSNININSLQSKLVLLTIAFPNLRIIWSSSSYATCEIFLELKKNRDEPELVKAVSLGLRDSEDNTILNQGPQDFLLSIPKITLKNYKNIIYNVDNICDLSNLEEKQIIDLIGQESGKAVYSFFNKTIF</sequence>
<dbReference type="InterPro" id="IPR010994">
    <property type="entry name" value="RuvA_2-like"/>
</dbReference>
<proteinExistence type="inferred from homology"/>
<dbReference type="VEuPathDB" id="FungiDB:PNEG_00580"/>
<protein>
    <recommendedName>
        <fullName evidence="10">ERCC4 domain-containing protein</fullName>
    </recommendedName>
</protein>
<dbReference type="AlphaFoldDB" id="M7NUJ4"/>
<dbReference type="SMART" id="SM00891">
    <property type="entry name" value="ERCC4"/>
    <property type="match status" value="1"/>
</dbReference>
<evidence type="ECO:0000256" key="7">
    <source>
        <dbReference type="ARBA" id="ARBA00023125"/>
    </source>
</evidence>
<dbReference type="Pfam" id="PF02732">
    <property type="entry name" value="ERCC4"/>
    <property type="match status" value="1"/>
</dbReference>
<name>M7NUJ4_PNEMU</name>
<dbReference type="InterPro" id="IPR047520">
    <property type="entry name" value="XPF_nuclease"/>
</dbReference>
<evidence type="ECO:0000313" key="11">
    <source>
        <dbReference type="EMBL" id="EMR10977.1"/>
    </source>
</evidence>
<gene>
    <name evidence="11" type="ORF">PNEG_00580</name>
</gene>
<keyword evidence="12" id="KW-1185">Reference proteome</keyword>
<dbReference type="GeneID" id="19894278"/>
<dbReference type="PANTHER" id="PTHR10150:SF0">
    <property type="entry name" value="DNA REPAIR ENDONUCLEASE XPF"/>
    <property type="match status" value="1"/>
</dbReference>
<dbReference type="PANTHER" id="PTHR10150">
    <property type="entry name" value="DNA REPAIR ENDONUCLEASE XPF"/>
    <property type="match status" value="1"/>
</dbReference>
<dbReference type="GO" id="GO:0000724">
    <property type="term" value="P:double-strand break repair via homologous recombination"/>
    <property type="evidence" value="ECO:0007669"/>
    <property type="project" value="EnsemblFungi"/>
</dbReference>
<dbReference type="GO" id="GO:1990599">
    <property type="term" value="F:3' overhang single-stranded DNA endodeoxyribonuclease activity"/>
    <property type="evidence" value="ECO:0007669"/>
    <property type="project" value="EnsemblFungi"/>
</dbReference>
<evidence type="ECO:0000256" key="9">
    <source>
        <dbReference type="ARBA" id="ARBA00023242"/>
    </source>
</evidence>
<keyword evidence="6" id="KW-0378">Hydrolase</keyword>
<dbReference type="SUPFAM" id="SSF52980">
    <property type="entry name" value="Restriction endonuclease-like"/>
    <property type="match status" value="1"/>
</dbReference>
<dbReference type="CDD" id="cd20078">
    <property type="entry name" value="XPF_nuclease_XPF_euk"/>
    <property type="match status" value="1"/>
</dbReference>
<dbReference type="Gene3D" id="1.10.150.20">
    <property type="entry name" value="5' to 3' exonuclease, C-terminal subdomain"/>
    <property type="match status" value="1"/>
</dbReference>
<dbReference type="FunFam" id="3.40.50.10130:FF:000002">
    <property type="entry name" value="DNA repair endonuclease XPF"/>
    <property type="match status" value="1"/>
</dbReference>
<evidence type="ECO:0000256" key="1">
    <source>
        <dbReference type="ARBA" id="ARBA00004123"/>
    </source>
</evidence>
<dbReference type="eggNOG" id="KOG0442">
    <property type="taxonomic scope" value="Eukaryota"/>
</dbReference>
<comment type="caution">
    <text evidence="11">The sequence shown here is derived from an EMBL/GenBank/DDBJ whole genome shotgun (WGS) entry which is preliminary data.</text>
</comment>
<comment type="subcellular location">
    <subcellularLocation>
        <location evidence="1">Nucleus</location>
    </subcellularLocation>
</comment>